<organism evidence="3 4">
    <name type="scientific">Engelhardtia mirabilis</name>
    <dbReference type="NCBI Taxonomy" id="2528011"/>
    <lineage>
        <taxon>Bacteria</taxon>
        <taxon>Pseudomonadati</taxon>
        <taxon>Planctomycetota</taxon>
        <taxon>Planctomycetia</taxon>
        <taxon>Planctomycetia incertae sedis</taxon>
        <taxon>Engelhardtia</taxon>
    </lineage>
</organism>
<dbReference type="InterPro" id="IPR036514">
    <property type="entry name" value="SGNH_hydro_sf"/>
</dbReference>
<dbReference type="SUPFAM" id="SSF52266">
    <property type="entry name" value="SGNH hydrolase"/>
    <property type="match status" value="1"/>
</dbReference>
<evidence type="ECO:0000259" key="2">
    <source>
        <dbReference type="Pfam" id="PF13472"/>
    </source>
</evidence>
<dbReference type="Gene3D" id="3.40.50.1110">
    <property type="entry name" value="SGNH hydrolase"/>
    <property type="match status" value="1"/>
</dbReference>
<keyword evidence="1" id="KW-0812">Transmembrane</keyword>
<evidence type="ECO:0000313" key="4">
    <source>
        <dbReference type="Proteomes" id="UP000316921"/>
    </source>
</evidence>
<gene>
    <name evidence="3" type="ORF">Pla133_04440</name>
</gene>
<evidence type="ECO:0000313" key="3">
    <source>
        <dbReference type="EMBL" id="QDU65379.1"/>
    </source>
</evidence>
<dbReference type="Gene3D" id="1.25.40.10">
    <property type="entry name" value="Tetratricopeptide repeat domain"/>
    <property type="match status" value="1"/>
</dbReference>
<proteinExistence type="predicted"/>
<keyword evidence="1" id="KW-1133">Transmembrane helix</keyword>
<dbReference type="KEGG" id="pbap:Pla133_04440"/>
<protein>
    <recommendedName>
        <fullName evidence="2">SGNH hydrolase-type esterase domain-containing protein</fullName>
    </recommendedName>
</protein>
<feature type="domain" description="SGNH hydrolase-type esterase" evidence="2">
    <location>
        <begin position="91"/>
        <end position="295"/>
    </location>
</feature>
<dbReference type="RefSeq" id="WP_145061921.1">
    <property type="nucleotide sequence ID" value="NZ_CP036287.1"/>
</dbReference>
<sequence length="539" mass="59620">MSNLDPLAQTPLWRRALYALLPTLVLLGLVEVIVRAALPDASGVDLSRGFGDAARYLVREPDGGYRTAMFVRDVDEKVIPPKSETLRVVMLGGSNTEGFPSGWLGERLTEAGATLGKTVEVINLGRRGYGSGRVRVLLPQALELEPDLLVVYSGHNEFVEASFRMDLEQASGEVEGGSLAAVDRIARNLASYRSLQGWFGDRAGLEQAERRPQEQTFEHEKFLGLEWEQTVAKFEEYRKNLETMVADARAAGVPILLCTVAGNDFAAPFVSTPPAGLSEAEIAKLNQALTEARKAQPRSLSYLIPRVPEERLHFEDWLKKDGPTLTPEETPVFTAHRSPFDLAPFWWSRPHTWSKRVRPFLTYLRALRVRGLSEADQAAARASIEPLQRALAIAPDHPEALYRLGLVDYAVGDRERGAKLMRRGSATDRAPRKGTQYSNDIVREVSARLGVPLADVEQTIRARCPDGLIGFELMRDECHFHQAPRYVVMLDVAEAVVPVLFPALGDEARAEAKKAWGQALLDLIRNATTAGERELVRGG</sequence>
<dbReference type="Pfam" id="PF13472">
    <property type="entry name" value="Lipase_GDSL_2"/>
    <property type="match status" value="1"/>
</dbReference>
<dbReference type="Proteomes" id="UP000316921">
    <property type="component" value="Chromosome"/>
</dbReference>
<dbReference type="InterPro" id="IPR013830">
    <property type="entry name" value="SGNH_hydro"/>
</dbReference>
<keyword evidence="1" id="KW-0472">Membrane</keyword>
<dbReference type="GO" id="GO:0016788">
    <property type="term" value="F:hydrolase activity, acting on ester bonds"/>
    <property type="evidence" value="ECO:0007669"/>
    <property type="project" value="UniProtKB-ARBA"/>
</dbReference>
<accession>A0A518BEG8</accession>
<feature type="transmembrane region" description="Helical" evidence="1">
    <location>
        <begin position="16"/>
        <end position="38"/>
    </location>
</feature>
<keyword evidence="4" id="KW-1185">Reference proteome</keyword>
<name>A0A518BEG8_9BACT</name>
<dbReference type="AlphaFoldDB" id="A0A518BEG8"/>
<dbReference type="EMBL" id="CP036287">
    <property type="protein sequence ID" value="QDU65379.1"/>
    <property type="molecule type" value="Genomic_DNA"/>
</dbReference>
<evidence type="ECO:0000256" key="1">
    <source>
        <dbReference type="SAM" id="Phobius"/>
    </source>
</evidence>
<dbReference type="InterPro" id="IPR011990">
    <property type="entry name" value="TPR-like_helical_dom_sf"/>
</dbReference>
<dbReference type="SUPFAM" id="SSF48452">
    <property type="entry name" value="TPR-like"/>
    <property type="match status" value="1"/>
</dbReference>
<reference evidence="3 4" key="1">
    <citation type="submission" date="2019-02" db="EMBL/GenBank/DDBJ databases">
        <title>Deep-cultivation of Planctomycetes and their phenomic and genomic characterization uncovers novel biology.</title>
        <authorList>
            <person name="Wiegand S."/>
            <person name="Jogler M."/>
            <person name="Boedeker C."/>
            <person name="Pinto D."/>
            <person name="Vollmers J."/>
            <person name="Rivas-Marin E."/>
            <person name="Kohn T."/>
            <person name="Peeters S.H."/>
            <person name="Heuer A."/>
            <person name="Rast P."/>
            <person name="Oberbeckmann S."/>
            <person name="Bunk B."/>
            <person name="Jeske O."/>
            <person name="Meyerdierks A."/>
            <person name="Storesund J.E."/>
            <person name="Kallscheuer N."/>
            <person name="Luecker S."/>
            <person name="Lage O.M."/>
            <person name="Pohl T."/>
            <person name="Merkel B.J."/>
            <person name="Hornburger P."/>
            <person name="Mueller R.-W."/>
            <person name="Bruemmer F."/>
            <person name="Labrenz M."/>
            <person name="Spormann A.M."/>
            <person name="Op den Camp H."/>
            <person name="Overmann J."/>
            <person name="Amann R."/>
            <person name="Jetten M.S.M."/>
            <person name="Mascher T."/>
            <person name="Medema M.H."/>
            <person name="Devos D.P."/>
            <person name="Kaster A.-K."/>
            <person name="Ovreas L."/>
            <person name="Rohde M."/>
            <person name="Galperin M.Y."/>
            <person name="Jogler C."/>
        </authorList>
    </citation>
    <scope>NUCLEOTIDE SEQUENCE [LARGE SCALE GENOMIC DNA]</scope>
    <source>
        <strain evidence="3 4">Pla133</strain>
    </source>
</reference>